<sequence length="375" mass="42332">MSSKPKSRPTRIALSYPERTHLEAVVRKATAPQRDAFRARIVLLAARGYNNTQIAQELCCTRKTVRKWRNRYADSGRAGLADKPRPGRPRIYPDSTRALVTAIACELPANRGLPLSRLSSADIHDQAVQELDLCPARSTIAAWLKQAAIRPWTVASWVTPRDPQFKQKAARVCDLYTGMWEDEPLTDGDVIICADEKTGIQARSRRRTPPGPGKSVRIEHQYDRNGTTIYQAAFIAGTGGVIGHCVDRNTRANFETLVEEVMADPICQNADRVFWVMDNGSAHHPATFRWWLQEEYPTAIGVHLPTGASWLNQIELYFSVLTRKSLTGESFRSVDAVEDRISGFETLWNGDPEPFEWTYTREDLTRLLERLPTVE</sequence>
<geneLocation type="plasmid" evidence="3 4">
    <name>unnamed2</name>
</geneLocation>
<dbReference type="InterPro" id="IPR047655">
    <property type="entry name" value="Transpos_IS630-like"/>
</dbReference>
<proteinExistence type="predicted"/>
<dbReference type="InterPro" id="IPR036388">
    <property type="entry name" value="WH-like_DNA-bd_sf"/>
</dbReference>
<evidence type="ECO:0000259" key="1">
    <source>
        <dbReference type="Pfam" id="PF13358"/>
    </source>
</evidence>
<keyword evidence="4" id="KW-1185">Reference proteome</keyword>
<reference evidence="2" key="1">
    <citation type="journal article" date="2014" name="Int. J. Syst. Evol. Microbiol.">
        <title>Complete genome sequence of Corynebacterium casei LMG S-19264T (=DSM 44701T), isolated from a smear-ripened cheese.</title>
        <authorList>
            <consortium name="US DOE Joint Genome Institute (JGI-PGF)"/>
            <person name="Walter F."/>
            <person name="Albersmeier A."/>
            <person name="Kalinowski J."/>
            <person name="Ruckert C."/>
        </authorList>
    </citation>
    <scope>NUCLEOTIDE SEQUENCE</scope>
    <source>
        <strain evidence="2">JCM 12289</strain>
    </source>
</reference>
<accession>A0AAV3SIG5</accession>
<dbReference type="Proteomes" id="UP000830542">
    <property type="component" value="Plasmid unnamed2"/>
</dbReference>
<dbReference type="SUPFAM" id="SSF46689">
    <property type="entry name" value="Homeodomain-like"/>
    <property type="match status" value="1"/>
</dbReference>
<dbReference type="NCBIfam" id="NF033545">
    <property type="entry name" value="transpos_IS630"/>
    <property type="match status" value="1"/>
</dbReference>
<dbReference type="InterPro" id="IPR009057">
    <property type="entry name" value="Homeodomain-like_sf"/>
</dbReference>
<gene>
    <name evidence="2" type="ORF">GCM10008985_23980</name>
    <name evidence="3" type="ORF">MUK72_17370</name>
</gene>
<dbReference type="Gene3D" id="3.30.420.10">
    <property type="entry name" value="Ribonuclease H-like superfamily/Ribonuclease H"/>
    <property type="match status" value="1"/>
</dbReference>
<dbReference type="KEGG" id="hdo:MUK72_17370"/>
<dbReference type="EMBL" id="BAAADN010000036">
    <property type="protein sequence ID" value="GAA0466187.1"/>
    <property type="molecule type" value="Genomic_DNA"/>
</dbReference>
<dbReference type="GO" id="GO:0003676">
    <property type="term" value="F:nucleic acid binding"/>
    <property type="evidence" value="ECO:0007669"/>
    <property type="project" value="InterPro"/>
</dbReference>
<dbReference type="InterPro" id="IPR036397">
    <property type="entry name" value="RNaseH_sf"/>
</dbReference>
<dbReference type="AlphaFoldDB" id="A0AAV3SIG5"/>
<dbReference type="Pfam" id="PF13358">
    <property type="entry name" value="DDE_3"/>
    <property type="match status" value="1"/>
</dbReference>
<name>A0AAV3SIG5_HALDO</name>
<dbReference type="Proteomes" id="UP001500962">
    <property type="component" value="Unassembled WGS sequence"/>
</dbReference>
<dbReference type="Gene3D" id="1.10.10.10">
    <property type="entry name" value="Winged helix-like DNA-binding domain superfamily/Winged helix DNA-binding domain"/>
    <property type="match status" value="1"/>
</dbReference>
<reference evidence="2" key="3">
    <citation type="submission" date="2023-12" db="EMBL/GenBank/DDBJ databases">
        <authorList>
            <person name="Sun Q."/>
            <person name="Inoue M."/>
        </authorList>
    </citation>
    <scope>NUCLEOTIDE SEQUENCE</scope>
    <source>
        <strain evidence="2">JCM 12289</strain>
    </source>
</reference>
<dbReference type="GeneID" id="71763656"/>
<evidence type="ECO:0000313" key="5">
    <source>
        <dbReference type="Proteomes" id="UP001500962"/>
    </source>
</evidence>
<organism evidence="2 5">
    <name type="scientific">Halococcus dombrowskii</name>
    <dbReference type="NCBI Taxonomy" id="179637"/>
    <lineage>
        <taxon>Archaea</taxon>
        <taxon>Methanobacteriati</taxon>
        <taxon>Methanobacteriota</taxon>
        <taxon>Stenosarchaea group</taxon>
        <taxon>Halobacteria</taxon>
        <taxon>Halobacteriales</taxon>
        <taxon>Halococcaceae</taxon>
        <taxon>Halococcus</taxon>
    </lineage>
</organism>
<keyword evidence="3" id="KW-0614">Plasmid</keyword>
<reference evidence="3" key="2">
    <citation type="submission" date="2022-04" db="EMBL/GenBank/DDBJ databases">
        <title>Sequencing and genomic assembly of Halococcus dombrowskii.</title>
        <authorList>
            <person name="Lim S.W."/>
            <person name="MacLea K.S."/>
        </authorList>
    </citation>
    <scope>NUCLEOTIDE SEQUENCE</scope>
    <source>
        <strain evidence="3">H4</strain>
        <plasmid evidence="3">unnamed2</plasmid>
    </source>
</reference>
<dbReference type="RefSeq" id="WP_244706199.1">
    <property type="nucleotide sequence ID" value="NZ_BAAADN010000036.1"/>
</dbReference>
<dbReference type="Pfam" id="PF13565">
    <property type="entry name" value="HTH_32"/>
    <property type="match status" value="1"/>
</dbReference>
<feature type="domain" description="Tc1-like transposase DDE" evidence="1">
    <location>
        <begin position="191"/>
        <end position="337"/>
    </location>
</feature>
<evidence type="ECO:0000313" key="3">
    <source>
        <dbReference type="EMBL" id="UOO96974.1"/>
    </source>
</evidence>
<evidence type="ECO:0000313" key="2">
    <source>
        <dbReference type="EMBL" id="GAA0466187.1"/>
    </source>
</evidence>
<evidence type="ECO:0000313" key="4">
    <source>
        <dbReference type="Proteomes" id="UP000830542"/>
    </source>
</evidence>
<dbReference type="InterPro" id="IPR038717">
    <property type="entry name" value="Tc1-like_DDE_dom"/>
</dbReference>
<protein>
    <submittedName>
        <fullName evidence="3">IS630 family transposase</fullName>
    </submittedName>
    <submittedName>
        <fullName evidence="2">IS630-like element ISMsm2 family transposase</fullName>
    </submittedName>
</protein>
<dbReference type="EMBL" id="CP095007">
    <property type="protein sequence ID" value="UOO96974.1"/>
    <property type="molecule type" value="Genomic_DNA"/>
</dbReference>